<comment type="similarity">
    <text evidence="1">Belongs to the AHA1 family.</text>
</comment>
<dbReference type="InterPro" id="IPR023393">
    <property type="entry name" value="START-like_dom_sf"/>
</dbReference>
<dbReference type="InterPro" id="IPR013538">
    <property type="entry name" value="ASHA1/2-like_C"/>
</dbReference>
<sequence length="154" mass="16774">MPLDTKSFDMHRLLPLPADRLWQVLTDAKEREKWNGPDASTLLETDAADLRVGGVDVHRFGPVDAPEFLVETRWYNLAAPERAVFTETLIFGGEAVSTSLVTYLLESKGAQTALNITVAVSSFSGPDTLDEVQHGWAGALETLTSFAKSIGQPT</sequence>
<dbReference type="AlphaFoldDB" id="A0A1R3XIP9"/>
<dbReference type="EMBL" id="FTPR01000004">
    <property type="protein sequence ID" value="SIT91386.1"/>
    <property type="molecule type" value="Genomic_DNA"/>
</dbReference>
<dbReference type="Proteomes" id="UP000186997">
    <property type="component" value="Unassembled WGS sequence"/>
</dbReference>
<evidence type="ECO:0000313" key="3">
    <source>
        <dbReference type="EMBL" id="SIT91386.1"/>
    </source>
</evidence>
<name>A0A1R3XIP9_9RHOB</name>
<reference evidence="4" key="1">
    <citation type="submission" date="2017-01" db="EMBL/GenBank/DDBJ databases">
        <authorList>
            <person name="Varghese N."/>
            <person name="Submissions S."/>
        </authorList>
    </citation>
    <scope>NUCLEOTIDE SEQUENCE [LARGE SCALE GENOMIC DNA]</scope>
    <source>
        <strain evidence="4">DSM 29591</strain>
    </source>
</reference>
<feature type="domain" description="Activator of Hsp90 ATPase homologue 1/2-like C-terminal" evidence="2">
    <location>
        <begin position="16"/>
        <end position="145"/>
    </location>
</feature>
<dbReference type="Pfam" id="PF08327">
    <property type="entry name" value="AHSA1"/>
    <property type="match status" value="1"/>
</dbReference>
<gene>
    <name evidence="3" type="ORF">SAMN05421665_3343</name>
</gene>
<accession>A0A1R3XIP9</accession>
<evidence type="ECO:0000259" key="2">
    <source>
        <dbReference type="Pfam" id="PF08327"/>
    </source>
</evidence>
<dbReference type="Gene3D" id="3.30.530.20">
    <property type="match status" value="1"/>
</dbReference>
<evidence type="ECO:0000313" key="4">
    <source>
        <dbReference type="Proteomes" id="UP000186997"/>
    </source>
</evidence>
<dbReference type="RefSeq" id="WP_076661003.1">
    <property type="nucleotide sequence ID" value="NZ_FTPR01000004.1"/>
</dbReference>
<dbReference type="SUPFAM" id="SSF55961">
    <property type="entry name" value="Bet v1-like"/>
    <property type="match status" value="1"/>
</dbReference>
<dbReference type="STRING" id="287098.SAMN05421665_3343"/>
<proteinExistence type="inferred from homology"/>
<organism evidence="3 4">
    <name type="scientific">Yoonia rosea</name>
    <dbReference type="NCBI Taxonomy" id="287098"/>
    <lineage>
        <taxon>Bacteria</taxon>
        <taxon>Pseudomonadati</taxon>
        <taxon>Pseudomonadota</taxon>
        <taxon>Alphaproteobacteria</taxon>
        <taxon>Rhodobacterales</taxon>
        <taxon>Paracoccaceae</taxon>
        <taxon>Yoonia</taxon>
    </lineage>
</organism>
<keyword evidence="4" id="KW-1185">Reference proteome</keyword>
<protein>
    <submittedName>
        <fullName evidence="3">Uncharacterized conserved protein YndB, AHSA1/START domain</fullName>
    </submittedName>
</protein>
<dbReference type="OrthoDB" id="9805228at2"/>
<evidence type="ECO:0000256" key="1">
    <source>
        <dbReference type="ARBA" id="ARBA00006817"/>
    </source>
</evidence>